<sequence>MAIISRHSNWTKIERKYKQDRRKKKYFHSKGSTRRTIESSPNRFQCNMSLRQRPAKTKRNEYACESCEARFEHSKQMSHHWHDIRASVPKLKHFGTVRVVAGIDGSLILKAR</sequence>
<accession>A0ABR4ASW0</accession>
<keyword evidence="2" id="KW-1185">Reference proteome</keyword>
<evidence type="ECO:0000313" key="1">
    <source>
        <dbReference type="EMBL" id="KAL2048778.1"/>
    </source>
</evidence>
<organism evidence="1 2">
    <name type="scientific">Lepraria finkii</name>
    <dbReference type="NCBI Taxonomy" id="1340010"/>
    <lineage>
        <taxon>Eukaryota</taxon>
        <taxon>Fungi</taxon>
        <taxon>Dikarya</taxon>
        <taxon>Ascomycota</taxon>
        <taxon>Pezizomycotina</taxon>
        <taxon>Lecanoromycetes</taxon>
        <taxon>OSLEUM clade</taxon>
        <taxon>Lecanoromycetidae</taxon>
        <taxon>Lecanorales</taxon>
        <taxon>Lecanorineae</taxon>
        <taxon>Stereocaulaceae</taxon>
        <taxon>Lepraria</taxon>
    </lineage>
</organism>
<dbReference type="EMBL" id="JBHFEH010000080">
    <property type="protein sequence ID" value="KAL2048778.1"/>
    <property type="molecule type" value="Genomic_DNA"/>
</dbReference>
<name>A0ABR4ASW0_9LECA</name>
<reference evidence="1 2" key="1">
    <citation type="submission" date="2024-09" db="EMBL/GenBank/DDBJ databases">
        <title>Rethinking Asexuality: The Enigmatic Case of Functional Sexual Genes in Lepraria (Stereocaulaceae).</title>
        <authorList>
            <person name="Doellman M."/>
            <person name="Sun Y."/>
            <person name="Barcenas-Pena A."/>
            <person name="Lumbsch H.T."/>
            <person name="Grewe F."/>
        </authorList>
    </citation>
    <scope>NUCLEOTIDE SEQUENCE [LARGE SCALE GENOMIC DNA]</scope>
    <source>
        <strain evidence="1 2">Grewe 0041</strain>
    </source>
</reference>
<comment type="caution">
    <text evidence="1">The sequence shown here is derived from an EMBL/GenBank/DDBJ whole genome shotgun (WGS) entry which is preliminary data.</text>
</comment>
<protein>
    <recommendedName>
        <fullName evidence="3">C2H2-type domain-containing protein</fullName>
    </recommendedName>
</protein>
<dbReference type="Proteomes" id="UP001590951">
    <property type="component" value="Unassembled WGS sequence"/>
</dbReference>
<gene>
    <name evidence="1" type="ORF">ABVK25_010960</name>
</gene>
<evidence type="ECO:0000313" key="2">
    <source>
        <dbReference type="Proteomes" id="UP001590951"/>
    </source>
</evidence>
<evidence type="ECO:0008006" key="3">
    <source>
        <dbReference type="Google" id="ProtNLM"/>
    </source>
</evidence>
<proteinExistence type="predicted"/>